<evidence type="ECO:0000256" key="1">
    <source>
        <dbReference type="ARBA" id="ARBA00004123"/>
    </source>
</evidence>
<evidence type="ECO:0000259" key="7">
    <source>
        <dbReference type="Pfam" id="PF11732"/>
    </source>
</evidence>
<evidence type="ECO:0000256" key="5">
    <source>
        <dbReference type="SAM" id="MobiDB-lite"/>
    </source>
</evidence>
<feature type="domain" description="THO complex subunitTHOC2 N-terminal" evidence="7">
    <location>
        <begin position="615"/>
        <end position="690"/>
    </location>
</feature>
<dbReference type="RefSeq" id="XP_007912133.1">
    <property type="nucleotide sequence ID" value="XM_007913942.1"/>
</dbReference>
<dbReference type="GO" id="GO:0000445">
    <property type="term" value="C:THO complex part of transcription export complex"/>
    <property type="evidence" value="ECO:0007669"/>
    <property type="project" value="TreeGrafter"/>
</dbReference>
<feature type="domain" description="THO complex subunit 2 N-terminal" evidence="8">
    <location>
        <begin position="2"/>
        <end position="613"/>
    </location>
</feature>
<dbReference type="KEGG" id="tmn:UCRPA7_1361"/>
<sequence length="1483" mass="165958">MLMRKILEPAFLEQLGLIRDTFTKIGIRQTTNILYRQANYNLLREETEGYSKLATELFTTSNSEPPTAETVQATFERVKGLIGTFDLDVGRALDVTLDVFGSVLIKQFRFFVKFLRISSWWPRTQVRAGSIGTTFVGGLPKWGLPESSHWLTSEEDETVIVEQRRLRDVQFWERAREVHLDAYFELGGRQVANNELKRLQDMVQAASNGELNKDIDPEIQWIVNTRTLPPSGNRIAAQLLGFKLRFYDSDAKDDSDVLPANIFYMAALLIKIGFISLCDLYPHVSPADDGMEAVREARMKLLAEEERAKTGKTNALAMLGVLPEDEKDVQRTNKLNAEMRAAAAAAAAAKVKPVEVIYQKVQLLEELLTVGAIPEALFILGRFPWLPEAFPKLLNYIHRLLHSSLEKVYCECRPATRASIDTNLKKLPESDQSAVPKGSIKITPVPSKRPLRWPHPDGEKDGAPYRCYWDEWADNVPVCQTVDDVFTLCGTLMNLSGVNIGKDEALLSKLAVIGTKSLATDQSQQNRDRWQDLLKRLIVPALSLTSSNSATVNAVWNMLNLYPTTVRYNMYAEWYKGATSRQPAMRAAFARTKSETLSVLKRVSTQNISTMSRKLAKAAFASPGVVFDTAIEQLESYPNLIPAFVECARYFTDMGYDILVWSLMSALGGNRSRTQAGSILYTSEWLKSLSKLSGQVFKRYNNMRPTPVLQYVNDQLFKGNSTDLVLLRELISSMAGVVPDADFTDAQLKSMTGGEVLRRQTLIHLGDRRFESTRGAKRLMQALIDTKLAGGLLINLAQYRQSGVFKVPESQAHIKYLSSLLDDAHQAFMQYLDLLRSNLSADQFDSLIPGIIALVQDFGLDVSFAFMIGRASLAYRMSNPKSPALGSVKDDQSQLTLPATDAEGDLSMTEEDVSVQPVAPVNDKMVLDDTPVNGSAAPVAQTPRKSDPLLDSLQPIIEGIQPILSPEIWARLSPEFFVMFWSLQLSDLSVPQTNYMAEHDRLNKAAEDVMKDRSDMTRNGMNKKDKEKRALLDVASSIREEMKAHVERYQKTRFRLAKQSKSWFPGAIADVNAISDTLIEQCLLPRMLLSATDTEYCFRVIKFLHENRAPNFKLSSLYERFFNANRLRSMIFSCSVREAEYLGRFIKLILEDLSRWQGDQNLYEKEALGQKGETRNYIGFATAFDDDGKPTAFIDHTSFRDSHYEWHKNLNSALKSCLQDTEWMHIRNALTVLKTITSYFPAVNFMGKNLMVQLEAIRLREQASTKASEASDDKRAHRVDLAVTAQTTASALIKRTTQWVMVQAFRTNASAKEKEASKDADAASSTLRPTAPEFKPQPAKSNVTQATEVEEDGEVQDGKDAKAAESSDSLAPKPNPSSRRSSVSGVEDKGKDLDAKDLTAAPAARPTEFHMVYQVVQMYHFPATSGLIDMAKSRSLNEENLVPAILGSKEMPETSEILVISETHVILGIAEIHETSDSQSMAD</sequence>
<dbReference type="Pfam" id="PF11262">
    <property type="entry name" value="Tho2"/>
    <property type="match status" value="1"/>
</dbReference>
<dbReference type="OrthoDB" id="29024at2759"/>
<dbReference type="GeneID" id="19321501"/>
<keyword evidence="4" id="KW-0539">Nucleus</keyword>
<feature type="compositionally biased region" description="Basic and acidic residues" evidence="5">
    <location>
        <begin position="1311"/>
        <end position="1321"/>
    </location>
</feature>
<comment type="similarity">
    <text evidence="2">Belongs to the THOC2 family.</text>
</comment>
<feature type="region of interest" description="Disordered" evidence="5">
    <location>
        <begin position="1310"/>
        <end position="1399"/>
    </location>
</feature>
<evidence type="ECO:0000256" key="3">
    <source>
        <dbReference type="ARBA" id="ARBA00019596"/>
    </source>
</evidence>
<evidence type="ECO:0000313" key="9">
    <source>
        <dbReference type="EMBL" id="EOO03102.1"/>
    </source>
</evidence>
<dbReference type="InterPro" id="IPR021726">
    <property type="entry name" value="THO_THOC2_N"/>
</dbReference>
<name>R8BUR5_PHAM7</name>
<gene>
    <name evidence="9" type="ORF">UCRPA7_1361</name>
</gene>
<dbReference type="eggNOG" id="KOG1874">
    <property type="taxonomic scope" value="Eukaryota"/>
</dbReference>
<dbReference type="EMBL" id="KB932857">
    <property type="protein sequence ID" value="EOO03102.1"/>
    <property type="molecule type" value="Genomic_DNA"/>
</dbReference>
<feature type="compositionally biased region" description="Basic and acidic residues" evidence="5">
    <location>
        <begin position="1356"/>
        <end position="1365"/>
    </location>
</feature>
<protein>
    <recommendedName>
        <fullName evidence="3">THO complex subunit 2</fullName>
    </recommendedName>
</protein>
<dbReference type="HOGENOM" id="CLU_000511_1_1_1"/>
<dbReference type="Proteomes" id="UP000014074">
    <property type="component" value="Unassembled WGS sequence"/>
</dbReference>
<dbReference type="PANTHER" id="PTHR21597:SF0">
    <property type="entry name" value="THO COMPLEX SUBUNIT 2"/>
    <property type="match status" value="1"/>
</dbReference>
<evidence type="ECO:0000259" key="8">
    <source>
        <dbReference type="Pfam" id="PF16134"/>
    </source>
</evidence>
<proteinExistence type="inferred from homology"/>
<evidence type="ECO:0000256" key="2">
    <source>
        <dbReference type="ARBA" id="ARBA00007857"/>
    </source>
</evidence>
<dbReference type="Pfam" id="PF16134">
    <property type="entry name" value="THOC2_N"/>
    <property type="match status" value="1"/>
</dbReference>
<evidence type="ECO:0000313" key="10">
    <source>
        <dbReference type="Proteomes" id="UP000014074"/>
    </source>
</evidence>
<dbReference type="InterPro" id="IPR032302">
    <property type="entry name" value="THOC2_N"/>
</dbReference>
<accession>R8BUR5</accession>
<reference evidence="10" key="1">
    <citation type="journal article" date="2013" name="Genome Announc.">
        <title>Draft genome sequence of the ascomycete Phaeoacremonium aleophilum strain UCR-PA7, a causal agent of the esca disease complex in grapevines.</title>
        <authorList>
            <person name="Blanco-Ulate B."/>
            <person name="Rolshausen P."/>
            <person name="Cantu D."/>
        </authorList>
    </citation>
    <scope>NUCLEOTIDE SEQUENCE [LARGE SCALE GENOMIC DNA]</scope>
    <source>
        <strain evidence="10">UCR-PA7</strain>
    </source>
</reference>
<dbReference type="PANTHER" id="PTHR21597">
    <property type="entry name" value="THO2 PROTEIN"/>
    <property type="match status" value="1"/>
</dbReference>
<dbReference type="GO" id="GO:0006397">
    <property type="term" value="P:mRNA processing"/>
    <property type="evidence" value="ECO:0007669"/>
    <property type="project" value="InterPro"/>
</dbReference>
<dbReference type="InterPro" id="IPR040007">
    <property type="entry name" value="Tho2"/>
</dbReference>
<dbReference type="InterPro" id="IPR021418">
    <property type="entry name" value="THO_THOC2_C"/>
</dbReference>
<keyword evidence="10" id="KW-1185">Reference proteome</keyword>
<dbReference type="GO" id="GO:0006406">
    <property type="term" value="P:mRNA export from nucleus"/>
    <property type="evidence" value="ECO:0007669"/>
    <property type="project" value="InterPro"/>
</dbReference>
<feature type="compositionally biased region" description="Basic and acidic residues" evidence="5">
    <location>
        <begin position="1386"/>
        <end position="1397"/>
    </location>
</feature>
<dbReference type="GO" id="GO:0003729">
    <property type="term" value="F:mRNA binding"/>
    <property type="evidence" value="ECO:0007669"/>
    <property type="project" value="TreeGrafter"/>
</dbReference>
<evidence type="ECO:0000256" key="4">
    <source>
        <dbReference type="ARBA" id="ARBA00023242"/>
    </source>
</evidence>
<dbReference type="Pfam" id="PF11732">
    <property type="entry name" value="Thoc2"/>
    <property type="match status" value="1"/>
</dbReference>
<evidence type="ECO:0000259" key="6">
    <source>
        <dbReference type="Pfam" id="PF11262"/>
    </source>
</evidence>
<feature type="domain" description="THO complex subunitTHOC2 C-terminal" evidence="6">
    <location>
        <begin position="969"/>
        <end position="1291"/>
    </location>
</feature>
<comment type="subcellular location">
    <subcellularLocation>
        <location evidence="1">Nucleus</location>
    </subcellularLocation>
</comment>
<organism evidence="9 10">
    <name type="scientific">Phaeoacremonium minimum (strain UCR-PA7)</name>
    <name type="common">Esca disease fungus</name>
    <name type="synonym">Togninia minima</name>
    <dbReference type="NCBI Taxonomy" id="1286976"/>
    <lineage>
        <taxon>Eukaryota</taxon>
        <taxon>Fungi</taxon>
        <taxon>Dikarya</taxon>
        <taxon>Ascomycota</taxon>
        <taxon>Pezizomycotina</taxon>
        <taxon>Sordariomycetes</taxon>
        <taxon>Sordariomycetidae</taxon>
        <taxon>Togniniales</taxon>
        <taxon>Togniniaceae</taxon>
        <taxon>Phaeoacremonium</taxon>
    </lineage>
</organism>